<dbReference type="GO" id="GO:0046677">
    <property type="term" value="P:response to antibiotic"/>
    <property type="evidence" value="ECO:0007669"/>
    <property type="project" value="InterPro"/>
</dbReference>
<proteinExistence type="predicted"/>
<dbReference type="AlphaFoldDB" id="A0A5M3VVP3"/>
<evidence type="ECO:0000313" key="2">
    <source>
        <dbReference type="Proteomes" id="UP000334990"/>
    </source>
</evidence>
<dbReference type="CDD" id="cd14728">
    <property type="entry name" value="Ere-like"/>
    <property type="match status" value="1"/>
</dbReference>
<evidence type="ECO:0000313" key="1">
    <source>
        <dbReference type="EMBL" id="GES00875.1"/>
    </source>
</evidence>
<keyword evidence="2" id="KW-1185">Reference proteome</keyword>
<dbReference type="RefSeq" id="WP_155337192.1">
    <property type="nucleotide sequence ID" value="NZ_BAAABN010000047.1"/>
</dbReference>
<name>A0A5M3VVP3_9ACTN</name>
<dbReference type="InterPro" id="IPR014622">
    <property type="entry name" value="UCP036794_erythomycin"/>
</dbReference>
<dbReference type="PANTHER" id="PTHR31299:SF0">
    <property type="entry name" value="ESTERASE, PUTATIVE (AFU_ORTHOLOGUE AFUA_1G05850)-RELATED"/>
    <property type="match status" value="1"/>
</dbReference>
<gene>
    <name evidence="1" type="ORF">Acor_29390</name>
</gene>
<accession>A0A5M3VVP3</accession>
<dbReference type="PANTHER" id="PTHR31299">
    <property type="entry name" value="ESTERASE, PUTATIVE (AFU_ORTHOLOGUE AFUA_1G05850)-RELATED"/>
    <property type="match status" value="1"/>
</dbReference>
<comment type="caution">
    <text evidence="1">The sequence shown here is derived from an EMBL/GenBank/DDBJ whole genome shotgun (WGS) entry which is preliminary data.</text>
</comment>
<protein>
    <submittedName>
        <fullName evidence="1">Erythromycin esterase</fullName>
    </submittedName>
</protein>
<dbReference type="InterPro" id="IPR007815">
    <property type="entry name" value="Emycin_Estase"/>
</dbReference>
<sequence>MTSSIRDAARQFTGGALTALLSPATRLLGLGEPTHGVEAFLELRNELFRHLVEHEGYRSIAIESDCLMALTADAYVTDGIGTLDEVMSRGFSHGFGASPANHELLRWMRACNEQRPPYERLRFYGCDGPLEITGAAGPRPALTALHDYLAAHLDLAWNRETLDELLGPDERWTNPAALMDPAQSVGRTPEAGELRLIADDLRVLLTAHSPHLTAATSPDDWWRADLHARTAAALLRYHAGLADPAPTRVDALMCLRDAMMADNLDAVVTRESRRGPTLAFAHNRHLQRDKSHLRLADLPLQWWSAGAIIATRLGDQYAFAATTFGTRGPDVPPPDTLEGLLSTLPDTRAVIDPGLLATTLDRKPAPRVPADHTYFSIDPATIGQIDALVFIKEI</sequence>
<dbReference type="Proteomes" id="UP000334990">
    <property type="component" value="Unassembled WGS sequence"/>
</dbReference>
<dbReference type="PIRSF" id="PIRSF036794">
    <property type="entry name" value="UCP_erythr_ester"/>
    <property type="match status" value="1"/>
</dbReference>
<dbReference type="OrthoDB" id="4329964at2"/>
<dbReference type="Gene3D" id="3.30.1870.10">
    <property type="entry name" value="EreA-like, domain 2"/>
    <property type="match status" value="1"/>
</dbReference>
<reference evidence="1 2" key="1">
    <citation type="submission" date="2019-10" db="EMBL/GenBank/DDBJ databases">
        <title>Whole genome shotgun sequence of Acrocarpospora corrugata NBRC 13972.</title>
        <authorList>
            <person name="Ichikawa N."/>
            <person name="Kimura A."/>
            <person name="Kitahashi Y."/>
            <person name="Komaki H."/>
            <person name="Oguchi A."/>
        </authorList>
    </citation>
    <scope>NUCLEOTIDE SEQUENCE [LARGE SCALE GENOMIC DNA]</scope>
    <source>
        <strain evidence="1 2">NBRC 13972</strain>
    </source>
</reference>
<dbReference type="EMBL" id="BLAD01000047">
    <property type="protein sequence ID" value="GES00875.1"/>
    <property type="molecule type" value="Genomic_DNA"/>
</dbReference>
<dbReference type="Pfam" id="PF05139">
    <property type="entry name" value="Erythro_esteras"/>
    <property type="match status" value="1"/>
</dbReference>
<organism evidence="1 2">
    <name type="scientific">Acrocarpospora corrugata</name>
    <dbReference type="NCBI Taxonomy" id="35763"/>
    <lineage>
        <taxon>Bacteria</taxon>
        <taxon>Bacillati</taxon>
        <taxon>Actinomycetota</taxon>
        <taxon>Actinomycetes</taxon>
        <taxon>Streptosporangiales</taxon>
        <taxon>Streptosporangiaceae</taxon>
        <taxon>Acrocarpospora</taxon>
    </lineage>
</organism>
<dbReference type="SUPFAM" id="SSF159501">
    <property type="entry name" value="EreA/ChaN-like"/>
    <property type="match status" value="1"/>
</dbReference>
<dbReference type="InterPro" id="IPR052036">
    <property type="entry name" value="Hydrolase/PRTase-associated"/>
</dbReference>